<dbReference type="Proteomes" id="UP001189624">
    <property type="component" value="Chromosome 5"/>
</dbReference>
<proteinExistence type="predicted"/>
<reference evidence="1" key="1">
    <citation type="submission" date="2023-10" db="EMBL/GenBank/DDBJ databases">
        <authorList>
            <person name="Domelevo Entfellner J.-B."/>
        </authorList>
    </citation>
    <scope>NUCLEOTIDE SEQUENCE</scope>
</reference>
<dbReference type="EMBL" id="OY731402">
    <property type="protein sequence ID" value="CAJ1957533.1"/>
    <property type="molecule type" value="Genomic_DNA"/>
</dbReference>
<sequence>MVNVNGAYFHKDDVPNVALTADSEDEEMVVADVVARVGGTSSGAHCRRRQKRR</sequence>
<accession>A0AA86SN58</accession>
<name>A0AA86SN58_9FABA</name>
<dbReference type="Gramene" id="rna-AYBTSS11_LOCUS17252">
    <property type="protein sequence ID" value="CAJ1957533.1"/>
    <property type="gene ID" value="gene-AYBTSS11_LOCUS17252"/>
</dbReference>
<evidence type="ECO:0000313" key="2">
    <source>
        <dbReference type="Proteomes" id="UP001189624"/>
    </source>
</evidence>
<keyword evidence="2" id="KW-1185">Reference proteome</keyword>
<protein>
    <submittedName>
        <fullName evidence="1">Uncharacterized protein</fullName>
    </submittedName>
</protein>
<organism evidence="1 2">
    <name type="scientific">Sphenostylis stenocarpa</name>
    <dbReference type="NCBI Taxonomy" id="92480"/>
    <lineage>
        <taxon>Eukaryota</taxon>
        <taxon>Viridiplantae</taxon>
        <taxon>Streptophyta</taxon>
        <taxon>Embryophyta</taxon>
        <taxon>Tracheophyta</taxon>
        <taxon>Spermatophyta</taxon>
        <taxon>Magnoliopsida</taxon>
        <taxon>eudicotyledons</taxon>
        <taxon>Gunneridae</taxon>
        <taxon>Pentapetalae</taxon>
        <taxon>rosids</taxon>
        <taxon>fabids</taxon>
        <taxon>Fabales</taxon>
        <taxon>Fabaceae</taxon>
        <taxon>Papilionoideae</taxon>
        <taxon>50 kb inversion clade</taxon>
        <taxon>NPAAA clade</taxon>
        <taxon>indigoferoid/millettioid clade</taxon>
        <taxon>Phaseoleae</taxon>
        <taxon>Sphenostylis</taxon>
    </lineage>
</organism>
<dbReference type="AlphaFoldDB" id="A0AA86SN58"/>
<feature type="non-terminal residue" evidence="1">
    <location>
        <position position="53"/>
    </location>
</feature>
<evidence type="ECO:0000313" key="1">
    <source>
        <dbReference type="EMBL" id="CAJ1957533.1"/>
    </source>
</evidence>
<gene>
    <name evidence="1" type="ORF">AYBTSS11_LOCUS17252</name>
</gene>